<dbReference type="Proteomes" id="UP000186030">
    <property type="component" value="Unassembled WGS sequence"/>
</dbReference>
<proteinExistence type="predicted"/>
<name>A0A1Q5SKL7_9BACL</name>
<evidence type="ECO:0000313" key="3">
    <source>
        <dbReference type="Proteomes" id="UP000186030"/>
    </source>
</evidence>
<dbReference type="AlphaFoldDB" id="A0A1Q5SKL7"/>
<protein>
    <recommendedName>
        <fullName evidence="1">ASCH domain-containing protein</fullName>
    </recommendedName>
</protein>
<gene>
    <name evidence="2" type="ORF">BRO54_3662</name>
</gene>
<comment type="caution">
    <text evidence="2">The sequence shown here is derived from an EMBL/GenBank/DDBJ whole genome shotgun (WGS) entry which is preliminary data.</text>
</comment>
<reference evidence="3" key="2">
    <citation type="submission" date="2017-01" db="EMBL/GenBank/DDBJ databases">
        <title>Genome sequencing and annotation of Geobacillus sp. 1017, a Hydrocarbon-Oxidizing Thermophilic Bacterium Isolated from a Heavy Oil Reservoir (China).</title>
        <authorList>
            <person name="Kadnikov V.V."/>
            <person name="Mardanov A.V."/>
            <person name="Poltaraus A.B."/>
            <person name="Sokolova D.S."/>
            <person name="Semenova E.M."/>
            <person name="Ravin N.V."/>
            <person name="Tourova T.P."/>
            <person name="Nazina T.N."/>
        </authorList>
    </citation>
    <scope>NUCLEOTIDE SEQUENCE [LARGE SCALE GENOMIC DNA]</scope>
    <source>
        <strain evidence="3">1017</strain>
    </source>
</reference>
<dbReference type="InterPro" id="IPR007374">
    <property type="entry name" value="ASCH_domain"/>
</dbReference>
<sequence>MRLNDEKRRKIKIGDTIEFIKVPEENEVLKIEVLELRNYDTFKELYEDIPFKDFGCEGWTMEEMLEATYKIYSPEQEKQWVH</sequence>
<reference evidence="2 3" key="1">
    <citation type="submission" date="2016-11" db="EMBL/GenBank/DDBJ databases">
        <authorList>
            <person name="Kadnikov V."/>
            <person name="Nazina T."/>
        </authorList>
    </citation>
    <scope>NUCLEOTIDE SEQUENCE [LARGE SCALE GENOMIC DNA]</scope>
    <source>
        <strain evidence="2 3">1017</strain>
    </source>
</reference>
<dbReference type="Gene3D" id="2.30.130.30">
    <property type="entry name" value="Hypothetical protein"/>
    <property type="match status" value="1"/>
</dbReference>
<dbReference type="EMBL" id="MQMG01000076">
    <property type="protein sequence ID" value="OKO88395.1"/>
    <property type="molecule type" value="Genomic_DNA"/>
</dbReference>
<dbReference type="SUPFAM" id="SSF88697">
    <property type="entry name" value="PUA domain-like"/>
    <property type="match status" value="1"/>
</dbReference>
<dbReference type="PIRSF" id="PIRSF016134">
    <property type="entry name" value="UCP016134"/>
    <property type="match status" value="1"/>
</dbReference>
<accession>A0A1Q5SKL7</accession>
<dbReference type="InterPro" id="IPR016645">
    <property type="entry name" value="UCP016134"/>
</dbReference>
<evidence type="ECO:0000259" key="1">
    <source>
        <dbReference type="Pfam" id="PF04266"/>
    </source>
</evidence>
<evidence type="ECO:0000313" key="2">
    <source>
        <dbReference type="EMBL" id="OKO88395.1"/>
    </source>
</evidence>
<dbReference type="InterPro" id="IPR015947">
    <property type="entry name" value="PUA-like_sf"/>
</dbReference>
<organism evidence="2 3">
    <name type="scientific">Geobacillus proteiniphilus</name>
    <dbReference type="NCBI Taxonomy" id="860353"/>
    <lineage>
        <taxon>Bacteria</taxon>
        <taxon>Bacillati</taxon>
        <taxon>Bacillota</taxon>
        <taxon>Bacilli</taxon>
        <taxon>Bacillales</taxon>
        <taxon>Anoxybacillaceae</taxon>
        <taxon>Geobacillus</taxon>
    </lineage>
</organism>
<dbReference type="Pfam" id="PF04266">
    <property type="entry name" value="ASCH"/>
    <property type="match status" value="1"/>
</dbReference>
<feature type="domain" description="ASCH" evidence="1">
    <location>
        <begin position="2"/>
        <end position="77"/>
    </location>
</feature>